<dbReference type="PROSITE" id="PS00217">
    <property type="entry name" value="SUGAR_TRANSPORT_2"/>
    <property type="match status" value="1"/>
</dbReference>
<keyword evidence="4 9" id="KW-1133">Transmembrane helix</keyword>
<feature type="transmembrane region" description="Helical" evidence="9">
    <location>
        <begin position="333"/>
        <end position="355"/>
    </location>
</feature>
<comment type="similarity">
    <text evidence="7">Belongs to the major facilitator superfamily. Sugar transporter (TC 2.A.1.1) family.</text>
</comment>
<keyword evidence="7" id="KW-0813">Transport</keyword>
<feature type="transmembrane region" description="Helical" evidence="9">
    <location>
        <begin position="465"/>
        <end position="489"/>
    </location>
</feature>
<keyword evidence="2" id="KW-1003">Cell membrane</keyword>
<organism evidence="11 12">
    <name type="scientific">Aedes albopictus</name>
    <name type="common">Asian tiger mosquito</name>
    <name type="synonym">Stegomyia albopicta</name>
    <dbReference type="NCBI Taxonomy" id="7160"/>
    <lineage>
        <taxon>Eukaryota</taxon>
        <taxon>Metazoa</taxon>
        <taxon>Ecdysozoa</taxon>
        <taxon>Arthropoda</taxon>
        <taxon>Hexapoda</taxon>
        <taxon>Insecta</taxon>
        <taxon>Pterygota</taxon>
        <taxon>Neoptera</taxon>
        <taxon>Endopterygota</taxon>
        <taxon>Diptera</taxon>
        <taxon>Nematocera</taxon>
        <taxon>Culicoidea</taxon>
        <taxon>Culicidae</taxon>
        <taxon>Culicinae</taxon>
        <taxon>Aedini</taxon>
        <taxon>Aedes</taxon>
        <taxon>Stegomyia</taxon>
    </lineage>
</organism>
<dbReference type="GeneID" id="109402671"/>
<name>A0ABM1ZD70_AEDAL</name>
<feature type="transmembrane region" description="Helical" evidence="9">
    <location>
        <begin position="367"/>
        <end position="389"/>
    </location>
</feature>
<reference evidence="11" key="2">
    <citation type="submission" date="2025-05" db="UniProtKB">
        <authorList>
            <consortium name="EnsemblMetazoa"/>
        </authorList>
    </citation>
    <scope>IDENTIFICATION</scope>
    <source>
        <strain evidence="11">Foshan</strain>
    </source>
</reference>
<dbReference type="NCBIfam" id="TIGR00879">
    <property type="entry name" value="SP"/>
    <property type="match status" value="1"/>
</dbReference>
<dbReference type="Gene3D" id="1.20.1250.20">
    <property type="entry name" value="MFS general substrate transporter like domains"/>
    <property type="match status" value="1"/>
</dbReference>
<evidence type="ECO:0000256" key="9">
    <source>
        <dbReference type="SAM" id="Phobius"/>
    </source>
</evidence>
<comment type="subcellular location">
    <subcellularLocation>
        <location evidence="1">Cell membrane</location>
        <topology evidence="1">Multi-pass membrane protein</topology>
    </subcellularLocation>
</comment>
<accession>A0ABM1ZD70</accession>
<dbReference type="Proteomes" id="UP000069940">
    <property type="component" value="Unassembled WGS sequence"/>
</dbReference>
<proteinExistence type="inferred from homology"/>
<feature type="transmembrane region" description="Helical" evidence="9">
    <location>
        <begin position="216"/>
        <end position="237"/>
    </location>
</feature>
<sequence length="524" mass="57308">MRNSDNERTPLIAVIPATAPSVSSGSRPYGAASHPDPDSRGTTSDFVVNHLSGESGRKLPQYIAGLAVSAGALATGTFLGWTSQVEIPLVQNKEYGFPISDEEFSWIGSMANLGAALMCLLIGVLMKMIGRKRAILAMALPLLLGWSLIIFAKNVAMLMVGRFFVGIGSGAFCIAAPTYTAEIAQPLIRGSLGTLYQLLVTIGILFVYGIGDAVNVQMLSIICGAVVPLVFVFICFMPESPQYFIEQNRDYDASRSLMWLRGRRYDEWAEISELRAEEANIREKIKTFFQAFKQRATMRTLIISLGLMFFQQLSGINTVIFYTTYIFNDTNSGVLVATPVTTVIVGAIQVVVMLLTISIVDKVGRRILLMISAIFMAVSTILLAVYFQLQEDDSTQVKNLGWLPVLAVCLFIAMFSIGYGPIPWLMVGELCASNVKAYVSPLAGAFNWLLASLVTKFFIDVLDDLGIAGVFWLFSGLSLLGTVFVFFMVPETKGITLVEIQQILSGGRMRRPSDQSNSTIEDND</sequence>
<feature type="domain" description="Major facilitator superfamily (MFS) profile" evidence="10">
    <location>
        <begin position="64"/>
        <end position="493"/>
    </location>
</feature>
<reference evidence="12" key="1">
    <citation type="journal article" date="2015" name="Proc. Natl. Acad. Sci. U.S.A.">
        <title>Genome sequence of the Asian Tiger mosquito, Aedes albopictus, reveals insights into its biology, genetics, and evolution.</title>
        <authorList>
            <person name="Chen X.G."/>
            <person name="Jiang X."/>
            <person name="Gu J."/>
            <person name="Xu M."/>
            <person name="Wu Y."/>
            <person name="Deng Y."/>
            <person name="Zhang C."/>
            <person name="Bonizzoni M."/>
            <person name="Dermauw W."/>
            <person name="Vontas J."/>
            <person name="Armbruster P."/>
            <person name="Huang X."/>
            <person name="Yang Y."/>
            <person name="Zhang H."/>
            <person name="He W."/>
            <person name="Peng H."/>
            <person name="Liu Y."/>
            <person name="Wu K."/>
            <person name="Chen J."/>
            <person name="Lirakis M."/>
            <person name="Topalis P."/>
            <person name="Van Leeuwen T."/>
            <person name="Hall A.B."/>
            <person name="Jiang X."/>
            <person name="Thorpe C."/>
            <person name="Mueller R.L."/>
            <person name="Sun C."/>
            <person name="Waterhouse R.M."/>
            <person name="Yan G."/>
            <person name="Tu Z.J."/>
            <person name="Fang X."/>
            <person name="James A.A."/>
        </authorList>
    </citation>
    <scope>NUCLEOTIDE SEQUENCE [LARGE SCALE GENOMIC DNA]</scope>
    <source>
        <strain evidence="12">Foshan</strain>
    </source>
</reference>
<dbReference type="PROSITE" id="PS50850">
    <property type="entry name" value="MFS"/>
    <property type="match status" value="1"/>
</dbReference>
<dbReference type="Pfam" id="PF00083">
    <property type="entry name" value="Sugar_tr"/>
    <property type="match status" value="1"/>
</dbReference>
<dbReference type="SUPFAM" id="SSF103473">
    <property type="entry name" value="MFS general substrate transporter"/>
    <property type="match status" value="1"/>
</dbReference>
<evidence type="ECO:0000256" key="6">
    <source>
        <dbReference type="ARBA" id="ARBA00023180"/>
    </source>
</evidence>
<evidence type="ECO:0000313" key="11">
    <source>
        <dbReference type="EnsemblMetazoa" id="AALFPA23_017401.P25396"/>
    </source>
</evidence>
<evidence type="ECO:0000256" key="8">
    <source>
        <dbReference type="SAM" id="MobiDB-lite"/>
    </source>
</evidence>
<evidence type="ECO:0000256" key="1">
    <source>
        <dbReference type="ARBA" id="ARBA00004651"/>
    </source>
</evidence>
<dbReference type="CDD" id="cd17358">
    <property type="entry name" value="MFS_GLUT6_8_Class3_like"/>
    <property type="match status" value="1"/>
</dbReference>
<dbReference type="PANTHER" id="PTHR48021">
    <property type="match status" value="1"/>
</dbReference>
<keyword evidence="5 9" id="KW-0472">Membrane</keyword>
<feature type="transmembrane region" description="Helical" evidence="9">
    <location>
        <begin position="62"/>
        <end position="84"/>
    </location>
</feature>
<keyword evidence="12" id="KW-1185">Reference proteome</keyword>
<dbReference type="InterPro" id="IPR020846">
    <property type="entry name" value="MFS_dom"/>
</dbReference>
<evidence type="ECO:0000256" key="5">
    <source>
        <dbReference type="ARBA" id="ARBA00023136"/>
    </source>
</evidence>
<dbReference type="PRINTS" id="PR00171">
    <property type="entry name" value="SUGRTRNSPORT"/>
</dbReference>
<evidence type="ECO:0000256" key="3">
    <source>
        <dbReference type="ARBA" id="ARBA00022692"/>
    </source>
</evidence>
<feature type="transmembrane region" description="Helical" evidence="9">
    <location>
        <begin position="301"/>
        <end position="327"/>
    </location>
</feature>
<dbReference type="PANTHER" id="PTHR48021:SF1">
    <property type="entry name" value="GH07001P-RELATED"/>
    <property type="match status" value="1"/>
</dbReference>
<keyword evidence="3 9" id="KW-0812">Transmembrane</keyword>
<feature type="transmembrane region" description="Helical" evidence="9">
    <location>
        <begin position="134"/>
        <end position="152"/>
    </location>
</feature>
<dbReference type="RefSeq" id="XP_062700232.1">
    <property type="nucleotide sequence ID" value="XM_062844248.1"/>
</dbReference>
<dbReference type="InterPro" id="IPR003663">
    <property type="entry name" value="Sugar/inositol_transpt"/>
</dbReference>
<feature type="transmembrane region" description="Helical" evidence="9">
    <location>
        <begin position="158"/>
        <end position="180"/>
    </location>
</feature>
<protein>
    <recommendedName>
        <fullName evidence="10">Major facilitator superfamily (MFS) profile domain-containing protein</fullName>
    </recommendedName>
</protein>
<feature type="transmembrane region" description="Helical" evidence="9">
    <location>
        <begin position="401"/>
        <end position="425"/>
    </location>
</feature>
<keyword evidence="6" id="KW-0325">Glycoprotein</keyword>
<dbReference type="InterPro" id="IPR044775">
    <property type="entry name" value="MFS_ERD6/Tret1-like"/>
</dbReference>
<feature type="transmembrane region" description="Helical" evidence="9">
    <location>
        <begin position="104"/>
        <end position="125"/>
    </location>
</feature>
<feature type="transmembrane region" description="Helical" evidence="9">
    <location>
        <begin position="192"/>
        <end position="210"/>
    </location>
</feature>
<evidence type="ECO:0000259" key="10">
    <source>
        <dbReference type="PROSITE" id="PS50850"/>
    </source>
</evidence>
<dbReference type="InterPro" id="IPR005828">
    <property type="entry name" value="MFS_sugar_transport-like"/>
</dbReference>
<evidence type="ECO:0000256" key="4">
    <source>
        <dbReference type="ARBA" id="ARBA00022989"/>
    </source>
</evidence>
<dbReference type="InterPro" id="IPR005829">
    <property type="entry name" value="Sugar_transporter_CS"/>
</dbReference>
<feature type="region of interest" description="Disordered" evidence="8">
    <location>
        <begin position="17"/>
        <end position="45"/>
    </location>
</feature>
<evidence type="ECO:0000256" key="7">
    <source>
        <dbReference type="RuleBase" id="RU003346"/>
    </source>
</evidence>
<evidence type="ECO:0000313" key="12">
    <source>
        <dbReference type="Proteomes" id="UP000069940"/>
    </source>
</evidence>
<evidence type="ECO:0000256" key="2">
    <source>
        <dbReference type="ARBA" id="ARBA00022475"/>
    </source>
</evidence>
<dbReference type="InterPro" id="IPR036259">
    <property type="entry name" value="MFS_trans_sf"/>
</dbReference>
<dbReference type="InterPro" id="IPR050549">
    <property type="entry name" value="MFS_Trehalose_Transporter"/>
</dbReference>
<feature type="transmembrane region" description="Helical" evidence="9">
    <location>
        <begin position="437"/>
        <end position="459"/>
    </location>
</feature>
<dbReference type="EnsemblMetazoa" id="AALFPA23_017401.R25396">
    <property type="protein sequence ID" value="AALFPA23_017401.P25396"/>
    <property type="gene ID" value="AALFPA23_017401"/>
</dbReference>